<dbReference type="Proteomes" id="UP001410795">
    <property type="component" value="Unassembled WGS sequence"/>
</dbReference>
<dbReference type="Gene3D" id="3.90.190.10">
    <property type="entry name" value="Protein tyrosine phosphatase superfamily"/>
    <property type="match status" value="1"/>
</dbReference>
<sequence>MRHDLLIEGLANVRDLGGLKRSDGSVTPRGVFVRAEALDRLTPAGWDRLSAHGVRTVLDLRRPHERTGAVPAGIARVCLDLDGDDEAFWSPLEADGRWGTPLYYLAHLRELPDRLAAVLDAIASAPEGAVLFHCGAGWDRTGLLAAVLLRALDVTEDDAASDYLASFANAAAMTAVHNRSFDAEERLEVLARFGHTADSAFRAAYRDLDLDEWFDLADVAPKTRLAVTTWRGSTDRA</sequence>
<accession>A0ABP7BFM5</accession>
<dbReference type="Pfam" id="PF13350">
    <property type="entry name" value="Y_phosphatase3"/>
    <property type="match status" value="1"/>
</dbReference>
<dbReference type="InterPro" id="IPR000387">
    <property type="entry name" value="Tyr_Pase_dom"/>
</dbReference>
<evidence type="ECO:0000313" key="2">
    <source>
        <dbReference type="EMBL" id="GAA3659301.1"/>
    </source>
</evidence>
<dbReference type="EMBL" id="BAAAYV010000009">
    <property type="protein sequence ID" value="GAA3659301.1"/>
    <property type="molecule type" value="Genomic_DNA"/>
</dbReference>
<evidence type="ECO:0000259" key="1">
    <source>
        <dbReference type="PROSITE" id="PS50056"/>
    </source>
</evidence>
<dbReference type="InterPro" id="IPR029021">
    <property type="entry name" value="Prot-tyrosine_phosphatase-like"/>
</dbReference>
<organism evidence="2 3">
    <name type="scientific">Microbacterium marinilacus</name>
    <dbReference type="NCBI Taxonomy" id="415209"/>
    <lineage>
        <taxon>Bacteria</taxon>
        <taxon>Bacillati</taxon>
        <taxon>Actinomycetota</taxon>
        <taxon>Actinomycetes</taxon>
        <taxon>Micrococcales</taxon>
        <taxon>Microbacteriaceae</taxon>
        <taxon>Microbacterium</taxon>
    </lineage>
</organism>
<dbReference type="InterPro" id="IPR016130">
    <property type="entry name" value="Tyr_Pase_AS"/>
</dbReference>
<dbReference type="SUPFAM" id="SSF52799">
    <property type="entry name" value="(Phosphotyrosine protein) phosphatases II"/>
    <property type="match status" value="1"/>
</dbReference>
<evidence type="ECO:0000313" key="3">
    <source>
        <dbReference type="Proteomes" id="UP001410795"/>
    </source>
</evidence>
<keyword evidence="3" id="KW-1185">Reference proteome</keyword>
<dbReference type="RefSeq" id="WP_221859049.1">
    <property type="nucleotide sequence ID" value="NZ_BAAAYV010000009.1"/>
</dbReference>
<feature type="domain" description="Tyrosine specific protein phosphatases" evidence="1">
    <location>
        <begin position="109"/>
        <end position="159"/>
    </location>
</feature>
<dbReference type="PROSITE" id="PS50056">
    <property type="entry name" value="TYR_PHOSPHATASE_2"/>
    <property type="match status" value="1"/>
</dbReference>
<gene>
    <name evidence="2" type="ORF">GCM10022202_20000</name>
</gene>
<dbReference type="PROSITE" id="PS00383">
    <property type="entry name" value="TYR_PHOSPHATASE_1"/>
    <property type="match status" value="1"/>
</dbReference>
<name>A0ABP7BFM5_9MICO</name>
<proteinExistence type="predicted"/>
<comment type="caution">
    <text evidence="2">The sequence shown here is derived from an EMBL/GenBank/DDBJ whole genome shotgun (WGS) entry which is preliminary data.</text>
</comment>
<dbReference type="InterPro" id="IPR026893">
    <property type="entry name" value="Tyr/Ser_Pase_IphP-type"/>
</dbReference>
<reference evidence="3" key="1">
    <citation type="journal article" date="2019" name="Int. J. Syst. Evol. Microbiol.">
        <title>The Global Catalogue of Microorganisms (GCM) 10K type strain sequencing project: providing services to taxonomists for standard genome sequencing and annotation.</title>
        <authorList>
            <consortium name="The Broad Institute Genomics Platform"/>
            <consortium name="The Broad Institute Genome Sequencing Center for Infectious Disease"/>
            <person name="Wu L."/>
            <person name="Ma J."/>
        </authorList>
    </citation>
    <scope>NUCLEOTIDE SEQUENCE [LARGE SCALE GENOMIC DNA]</scope>
    <source>
        <strain evidence="3">JCM 16546</strain>
    </source>
</reference>
<protein>
    <submittedName>
        <fullName evidence="2">Tyrosine-protein phosphatase</fullName>
    </submittedName>
</protein>